<evidence type="ECO:0000259" key="4">
    <source>
        <dbReference type="PROSITE" id="PS51186"/>
    </source>
</evidence>
<evidence type="ECO:0000256" key="1">
    <source>
        <dbReference type="ARBA" id="ARBA00008694"/>
    </source>
</evidence>
<dbReference type="EMBL" id="MCRJ01000041">
    <property type="protein sequence ID" value="ODN70721.1"/>
    <property type="molecule type" value="Genomic_DNA"/>
</dbReference>
<dbReference type="Proteomes" id="UP000094622">
    <property type="component" value="Unassembled WGS sequence"/>
</dbReference>
<evidence type="ECO:0000256" key="3">
    <source>
        <dbReference type="ARBA" id="ARBA00023315"/>
    </source>
</evidence>
<dbReference type="InterPro" id="IPR016181">
    <property type="entry name" value="Acyl_CoA_acyltransferase"/>
</dbReference>
<dbReference type="FunFam" id="3.40.630.30:FF:000064">
    <property type="entry name" value="GNAT family acetyltransferase"/>
    <property type="match status" value="1"/>
</dbReference>
<accession>A0A1E3H5D3</accession>
<keyword evidence="3" id="KW-0012">Acyltransferase</keyword>
<dbReference type="Pfam" id="PF00583">
    <property type="entry name" value="Acetyltransf_1"/>
    <property type="match status" value="1"/>
</dbReference>
<evidence type="ECO:0000313" key="5">
    <source>
        <dbReference type="EMBL" id="ODN70721.1"/>
    </source>
</evidence>
<dbReference type="AlphaFoldDB" id="A0A1E3H5D3"/>
<dbReference type="PANTHER" id="PTHR10545:SF29">
    <property type="entry name" value="GH14572P-RELATED"/>
    <property type="match status" value="1"/>
</dbReference>
<dbReference type="Gene3D" id="3.40.630.30">
    <property type="match status" value="1"/>
</dbReference>
<comment type="similarity">
    <text evidence="1">Belongs to the acetyltransferase family.</text>
</comment>
<dbReference type="RefSeq" id="WP_069306712.1">
    <property type="nucleotide sequence ID" value="NZ_MCRJ01000041.1"/>
</dbReference>
<dbReference type="PANTHER" id="PTHR10545">
    <property type="entry name" value="DIAMINE N-ACETYLTRANSFERASE"/>
    <property type="match status" value="1"/>
</dbReference>
<dbReference type="SUPFAM" id="SSF55729">
    <property type="entry name" value="Acyl-CoA N-acyltransferases (Nat)"/>
    <property type="match status" value="1"/>
</dbReference>
<evidence type="ECO:0000313" key="6">
    <source>
        <dbReference type="Proteomes" id="UP000094622"/>
    </source>
</evidence>
<dbReference type="InterPro" id="IPR051016">
    <property type="entry name" value="Diverse_Substrate_AcTransf"/>
</dbReference>
<name>A0A1E3H5D3_9HYPH</name>
<protein>
    <submittedName>
        <fullName evidence="5">Putative acetyltransferase</fullName>
    </submittedName>
</protein>
<keyword evidence="2 5" id="KW-0808">Transferase</keyword>
<dbReference type="CDD" id="cd04301">
    <property type="entry name" value="NAT_SF"/>
    <property type="match status" value="1"/>
</dbReference>
<dbReference type="GO" id="GO:0008080">
    <property type="term" value="F:N-acetyltransferase activity"/>
    <property type="evidence" value="ECO:0007669"/>
    <property type="project" value="TreeGrafter"/>
</dbReference>
<proteinExistence type="inferred from homology"/>
<gene>
    <name evidence="5" type="ORF">A6302_01942</name>
</gene>
<dbReference type="OrthoDB" id="9805924at2"/>
<keyword evidence="6" id="KW-1185">Reference proteome</keyword>
<organism evidence="5 6">
    <name type="scientific">Methylobrevis pamukkalensis</name>
    <dbReference type="NCBI Taxonomy" id="1439726"/>
    <lineage>
        <taxon>Bacteria</taxon>
        <taxon>Pseudomonadati</taxon>
        <taxon>Pseudomonadota</taxon>
        <taxon>Alphaproteobacteria</taxon>
        <taxon>Hyphomicrobiales</taxon>
        <taxon>Pleomorphomonadaceae</taxon>
        <taxon>Methylobrevis</taxon>
    </lineage>
</organism>
<dbReference type="InterPro" id="IPR000182">
    <property type="entry name" value="GNAT_dom"/>
</dbReference>
<dbReference type="PROSITE" id="PS51186">
    <property type="entry name" value="GNAT"/>
    <property type="match status" value="1"/>
</dbReference>
<comment type="caution">
    <text evidence="5">The sequence shown here is derived from an EMBL/GenBank/DDBJ whole genome shotgun (WGS) entry which is preliminary data.</text>
</comment>
<feature type="domain" description="N-acetyltransferase" evidence="4">
    <location>
        <begin position="3"/>
        <end position="159"/>
    </location>
</feature>
<sequence>MTLSIRSATAADAALVHTLVRELALYESLEGEMTASPDDLAAALGASPPHVSCDIAEEDGAAVGAAVWYYTFSTFVGRRGIFLDDLFVRPAHRGKGVGKALLVHLAQRCAAEGLGRLDWYVLDWNAPAIGFYEAQGAEIHREWLPVRVSGAALARLGAEAAT</sequence>
<evidence type="ECO:0000256" key="2">
    <source>
        <dbReference type="ARBA" id="ARBA00022679"/>
    </source>
</evidence>
<reference evidence="5 6" key="1">
    <citation type="submission" date="2016-07" db="EMBL/GenBank/DDBJ databases">
        <title>Draft Genome Sequence of Methylobrevis pamukkalensis PK2.</title>
        <authorList>
            <person name="Vasilenko O.V."/>
            <person name="Doronina N.V."/>
            <person name="Shmareva M.N."/>
            <person name="Tarlachkov S.V."/>
            <person name="Mustakhimov I."/>
            <person name="Trotsenko Y.A."/>
        </authorList>
    </citation>
    <scope>NUCLEOTIDE SEQUENCE [LARGE SCALE GENOMIC DNA]</scope>
    <source>
        <strain evidence="5 6">PK2</strain>
    </source>
</reference>